<dbReference type="GO" id="GO:0016787">
    <property type="term" value="F:hydrolase activity"/>
    <property type="evidence" value="ECO:0007669"/>
    <property type="project" value="InterPro"/>
</dbReference>
<reference evidence="2" key="1">
    <citation type="submission" date="2020-03" db="EMBL/GenBank/DDBJ databases">
        <title>The deep terrestrial virosphere.</title>
        <authorList>
            <person name="Holmfeldt K."/>
            <person name="Nilsson E."/>
            <person name="Simone D."/>
            <person name="Lopez-Fernandez M."/>
            <person name="Wu X."/>
            <person name="de Brujin I."/>
            <person name="Lundin D."/>
            <person name="Andersson A."/>
            <person name="Bertilsson S."/>
            <person name="Dopson M."/>
        </authorList>
    </citation>
    <scope>NUCLEOTIDE SEQUENCE</scope>
    <source>
        <strain evidence="3">MM415A00921</strain>
        <strain evidence="4">MM415B03482</strain>
        <strain evidence="2">TM448A00108</strain>
        <strain evidence="5">TM448B00355</strain>
    </source>
</reference>
<dbReference type="SUPFAM" id="SSF56300">
    <property type="entry name" value="Metallo-dependent phosphatases"/>
    <property type="match status" value="1"/>
</dbReference>
<evidence type="ECO:0000259" key="1">
    <source>
        <dbReference type="Pfam" id="PF00149"/>
    </source>
</evidence>
<dbReference type="InterPro" id="IPR004843">
    <property type="entry name" value="Calcineurin-like_PHP"/>
</dbReference>
<protein>
    <submittedName>
        <fullName evidence="2">Putative calcineurin-like phosphoesterase</fullName>
    </submittedName>
</protein>
<evidence type="ECO:0000313" key="5">
    <source>
        <dbReference type="EMBL" id="QJH95202.1"/>
    </source>
</evidence>
<dbReference type="InterPro" id="IPR050535">
    <property type="entry name" value="DNA_Repair-Maintenance_Comp"/>
</dbReference>
<dbReference type="EMBL" id="MT144614">
    <property type="protein sequence ID" value="QJH95202.1"/>
    <property type="molecule type" value="Genomic_DNA"/>
</dbReference>
<feature type="domain" description="Calcineurin-like phosphoesterase" evidence="1">
    <location>
        <begin position="7"/>
        <end position="191"/>
    </location>
</feature>
<dbReference type="EMBL" id="MT142960">
    <property type="protein sequence ID" value="QJA91079.1"/>
    <property type="molecule type" value="Genomic_DNA"/>
</dbReference>
<accession>A0A6H1Z981</accession>
<dbReference type="Gene3D" id="3.60.21.10">
    <property type="match status" value="1"/>
</dbReference>
<dbReference type="EMBL" id="MT142375">
    <property type="protein sequence ID" value="QJA79299.1"/>
    <property type="molecule type" value="Genomic_DNA"/>
</dbReference>
<name>A0A6H1Z981_9ZZZZ</name>
<sequence>MNQEMIIFSDAHFSKNPQKSYIRSDGMSSWLYNQIKIVDSIFDYAKSANVKTIIHNGDLFEDKNRIPQDLYNTVWELFKKYSDDFNIFFNTGNHDMFRMGGSSLKPFSDIVTVVSDVFSSDLDGFYIRMIPYGRITAECLKLPDTDKTKILLIHENVSGLEMGPLDYSSGTPLKPHIFGGWNFVVNGHIHKPQKLMNIINIGSVISNDWGEAGEEKRILHYKDGTMLSVPIVTPQFYLLDRLTDKLKRKIEDDNENFYRIDISPEQVKDTIFQKWNVFHNIIKSERREIRLKEAISVSDEVETYVELSDTKLDKLKLIEIGREFIE</sequence>
<gene>
    <name evidence="3" type="ORF">MM415A00921_0028</name>
    <name evidence="4" type="ORF">MM415B03482_0006</name>
    <name evidence="2" type="ORF">TM448A00108_0083</name>
    <name evidence="5" type="ORF">TM448B00355_0055</name>
</gene>
<dbReference type="InterPro" id="IPR029052">
    <property type="entry name" value="Metallo-depent_PP-like"/>
</dbReference>
<evidence type="ECO:0000313" key="4">
    <source>
        <dbReference type="EMBL" id="QJA91079.1"/>
    </source>
</evidence>
<dbReference type="PANTHER" id="PTHR30337">
    <property type="entry name" value="COMPONENT OF ATP-DEPENDENT DSDNA EXONUCLEASE"/>
    <property type="match status" value="1"/>
</dbReference>
<dbReference type="Pfam" id="PF00149">
    <property type="entry name" value="Metallophos"/>
    <property type="match status" value="1"/>
</dbReference>
<organism evidence="2">
    <name type="scientific">viral metagenome</name>
    <dbReference type="NCBI Taxonomy" id="1070528"/>
    <lineage>
        <taxon>unclassified sequences</taxon>
        <taxon>metagenomes</taxon>
        <taxon>organismal metagenomes</taxon>
    </lineage>
</organism>
<dbReference type="AlphaFoldDB" id="A0A6H1Z981"/>
<evidence type="ECO:0000313" key="2">
    <source>
        <dbReference type="EMBL" id="QJA44456.1"/>
    </source>
</evidence>
<dbReference type="EMBL" id="MT143976">
    <property type="protein sequence ID" value="QJA44456.1"/>
    <property type="molecule type" value="Genomic_DNA"/>
</dbReference>
<proteinExistence type="predicted"/>
<evidence type="ECO:0000313" key="3">
    <source>
        <dbReference type="EMBL" id="QJA79299.1"/>
    </source>
</evidence>